<dbReference type="GO" id="GO:0004368">
    <property type="term" value="F:glycerol-3-phosphate dehydrogenase (quinone) activity"/>
    <property type="evidence" value="ECO:0007669"/>
    <property type="project" value="UniProtKB-EC"/>
</dbReference>
<evidence type="ECO:0000256" key="6">
    <source>
        <dbReference type="RuleBase" id="RU361217"/>
    </source>
</evidence>
<name>A0A640WCY4_9GAMM</name>
<keyword evidence="3 6" id="KW-0285">Flavoprotein</keyword>
<evidence type="ECO:0000313" key="9">
    <source>
        <dbReference type="EMBL" id="KAA0017806.1"/>
    </source>
</evidence>
<evidence type="ECO:0000256" key="2">
    <source>
        <dbReference type="ARBA" id="ARBA00007330"/>
    </source>
</evidence>
<feature type="domain" description="Alpha-glycerophosphate oxidase C-terminal" evidence="8">
    <location>
        <begin position="385"/>
        <end position="482"/>
    </location>
</feature>
<dbReference type="SUPFAM" id="SSF54373">
    <property type="entry name" value="FAD-linked reductases, C-terminal domain"/>
    <property type="match status" value="1"/>
</dbReference>
<comment type="cofactor">
    <cofactor evidence="1 6">
        <name>FAD</name>
        <dbReference type="ChEBI" id="CHEBI:57692"/>
    </cofactor>
</comment>
<dbReference type="PANTHER" id="PTHR11985:SF15">
    <property type="entry name" value="GLYCEROL-3-PHOSPHATE DEHYDROGENASE, MITOCHONDRIAL"/>
    <property type="match status" value="1"/>
</dbReference>
<dbReference type="EMBL" id="VTPX01000006">
    <property type="protein sequence ID" value="KAA0017806.1"/>
    <property type="molecule type" value="Genomic_DNA"/>
</dbReference>
<dbReference type="PROSITE" id="PS00977">
    <property type="entry name" value="FAD_G3PDH_1"/>
    <property type="match status" value="1"/>
</dbReference>
<keyword evidence="4" id="KW-0274">FAD</keyword>
<evidence type="ECO:0000256" key="5">
    <source>
        <dbReference type="ARBA" id="ARBA00023002"/>
    </source>
</evidence>
<dbReference type="PANTHER" id="PTHR11985">
    <property type="entry name" value="GLYCEROL-3-PHOSPHATE DEHYDROGENASE"/>
    <property type="match status" value="1"/>
</dbReference>
<dbReference type="InterPro" id="IPR000447">
    <property type="entry name" value="G3P_DH_FAD-dep"/>
</dbReference>
<evidence type="ECO:0000256" key="3">
    <source>
        <dbReference type="ARBA" id="ARBA00022630"/>
    </source>
</evidence>
<feature type="domain" description="FAD dependent oxidoreductase" evidence="7">
    <location>
        <begin position="11"/>
        <end position="362"/>
    </location>
</feature>
<dbReference type="InterPro" id="IPR038299">
    <property type="entry name" value="DAO_C_sf"/>
</dbReference>
<sequence>MASTTQHHVHDLIVVGGGINGTGIANDAAGRGLSVLLCEQSDLASATSSASSKLIHGGLRYLEHREFRLVREALKEREVMLRKAPHIVWPLRFILPHQPHLRPGWMIRAGLFLYDHLSHRDSLPNAKRLRFGSESPLVPTIKRGFEYSDCWVDDARLVVLNAIQAREKGADIRVRTRCVEAREEHGQWVVSLENLDTGKRQEQRAKVLVNAAGPWVESFVKGNAKRDSRYGIRMIQGSHLIVPRLNDDDRAYILQNRDGRIVFVLPYQQRYSLIGTTDRRYQGDPSQVSINDEEIDYLLDVLNSHFVKQLSREDVISTYAGVRPLCDDESENPSAMTRDYTLDLDRHGAPMLSIFGGKITTYRKLAEAAMRKLEPLLPTMGQPWTADARLPGGDIESRQAFADRLVDEYPFLGRERVERFASSYGSLCLDFLNGKQSQEDLGQHFGSGLTRAEVDYLIEHEWARTSADILWRRSKLGLRLTSDEQQTLSRYLDQHPGIVALDSLSKVS</sequence>
<organism evidence="9 10">
    <name type="scientific">Salinicola corii</name>
    <dbReference type="NCBI Taxonomy" id="2606937"/>
    <lineage>
        <taxon>Bacteria</taxon>
        <taxon>Pseudomonadati</taxon>
        <taxon>Pseudomonadota</taxon>
        <taxon>Gammaproteobacteria</taxon>
        <taxon>Oceanospirillales</taxon>
        <taxon>Halomonadaceae</taxon>
        <taxon>Salinicola</taxon>
    </lineage>
</organism>
<comment type="similarity">
    <text evidence="2 6">Belongs to the FAD-dependent glycerol-3-phosphate dehydrogenase family.</text>
</comment>
<evidence type="ECO:0000313" key="10">
    <source>
        <dbReference type="Proteomes" id="UP000466024"/>
    </source>
</evidence>
<dbReference type="SUPFAM" id="SSF51905">
    <property type="entry name" value="FAD/NAD(P)-binding domain"/>
    <property type="match status" value="1"/>
</dbReference>
<dbReference type="GO" id="GO:0009331">
    <property type="term" value="C:glycerol-3-phosphate dehydrogenase (FAD) complex"/>
    <property type="evidence" value="ECO:0007669"/>
    <property type="project" value="UniProtKB-UniRule"/>
</dbReference>
<dbReference type="Gene3D" id="1.10.8.870">
    <property type="entry name" value="Alpha-glycerophosphate oxidase, cap domain"/>
    <property type="match status" value="1"/>
</dbReference>
<evidence type="ECO:0000256" key="1">
    <source>
        <dbReference type="ARBA" id="ARBA00001974"/>
    </source>
</evidence>
<keyword evidence="5 6" id="KW-0560">Oxidoreductase</keyword>
<dbReference type="GO" id="GO:0046168">
    <property type="term" value="P:glycerol-3-phosphate catabolic process"/>
    <property type="evidence" value="ECO:0007669"/>
    <property type="project" value="TreeGrafter"/>
</dbReference>
<gene>
    <name evidence="9" type="ORF">F0A16_12065</name>
</gene>
<dbReference type="NCBIfam" id="NF009906">
    <property type="entry name" value="PRK13369.1"/>
    <property type="match status" value="1"/>
</dbReference>
<dbReference type="Gene3D" id="3.30.9.10">
    <property type="entry name" value="D-Amino Acid Oxidase, subunit A, domain 2"/>
    <property type="match status" value="1"/>
</dbReference>
<dbReference type="AlphaFoldDB" id="A0A640WCY4"/>
<accession>A0A640WCY4</accession>
<comment type="catalytic activity">
    <reaction evidence="6">
        <text>a quinone + sn-glycerol 3-phosphate = dihydroxyacetone phosphate + a quinol</text>
        <dbReference type="Rhea" id="RHEA:18977"/>
        <dbReference type="ChEBI" id="CHEBI:24646"/>
        <dbReference type="ChEBI" id="CHEBI:57597"/>
        <dbReference type="ChEBI" id="CHEBI:57642"/>
        <dbReference type="ChEBI" id="CHEBI:132124"/>
        <dbReference type="EC" id="1.1.5.3"/>
    </reaction>
</comment>
<comment type="caution">
    <text evidence="9">The sequence shown here is derived from an EMBL/GenBank/DDBJ whole genome shotgun (WGS) entry which is preliminary data.</text>
</comment>
<dbReference type="NCBIfam" id="NF008899">
    <property type="entry name" value="PRK12266.1"/>
    <property type="match status" value="1"/>
</dbReference>
<protein>
    <recommendedName>
        <fullName evidence="6">Glycerol-3-phosphate dehydrogenase</fullName>
        <ecNumber evidence="6">1.1.5.3</ecNumber>
    </recommendedName>
</protein>
<dbReference type="InterPro" id="IPR031656">
    <property type="entry name" value="DAO_C"/>
</dbReference>
<dbReference type="Gene3D" id="6.10.250.1890">
    <property type="match status" value="1"/>
</dbReference>
<dbReference type="PROSITE" id="PS00978">
    <property type="entry name" value="FAD_G3PDH_2"/>
    <property type="match status" value="1"/>
</dbReference>
<keyword evidence="10" id="KW-1185">Reference proteome</keyword>
<dbReference type="Proteomes" id="UP000466024">
    <property type="component" value="Unassembled WGS sequence"/>
</dbReference>
<evidence type="ECO:0000259" key="8">
    <source>
        <dbReference type="Pfam" id="PF16901"/>
    </source>
</evidence>
<dbReference type="Pfam" id="PF16901">
    <property type="entry name" value="DAO_C"/>
    <property type="match status" value="1"/>
</dbReference>
<evidence type="ECO:0000259" key="7">
    <source>
        <dbReference type="Pfam" id="PF01266"/>
    </source>
</evidence>
<dbReference type="RefSeq" id="WP_149435656.1">
    <property type="nucleotide sequence ID" value="NZ_VTPX01000006.1"/>
</dbReference>
<dbReference type="InterPro" id="IPR036188">
    <property type="entry name" value="FAD/NAD-bd_sf"/>
</dbReference>
<evidence type="ECO:0000256" key="4">
    <source>
        <dbReference type="ARBA" id="ARBA00022827"/>
    </source>
</evidence>
<dbReference type="PRINTS" id="PR01001">
    <property type="entry name" value="FADG3PDH"/>
</dbReference>
<dbReference type="Pfam" id="PF01266">
    <property type="entry name" value="DAO"/>
    <property type="match status" value="1"/>
</dbReference>
<reference evidence="9 10" key="1">
    <citation type="submission" date="2019-08" db="EMBL/GenBank/DDBJ databases">
        <title>Bioinformatics analysis of the strain L3 and L5.</title>
        <authorList>
            <person name="Li X."/>
        </authorList>
    </citation>
    <scope>NUCLEOTIDE SEQUENCE [LARGE SCALE GENOMIC DNA]</scope>
    <source>
        <strain evidence="9 10">L3</strain>
    </source>
</reference>
<dbReference type="InterPro" id="IPR006076">
    <property type="entry name" value="FAD-dep_OxRdtase"/>
</dbReference>
<proteinExistence type="inferred from homology"/>
<dbReference type="EC" id="1.1.5.3" evidence="6"/>
<dbReference type="Gene3D" id="3.50.50.60">
    <property type="entry name" value="FAD/NAD(P)-binding domain"/>
    <property type="match status" value="1"/>
</dbReference>